<dbReference type="GO" id="GO:0030428">
    <property type="term" value="C:cell septum"/>
    <property type="evidence" value="ECO:0007669"/>
    <property type="project" value="UniProtKB-SubCell"/>
</dbReference>
<dbReference type="GO" id="GO:0030435">
    <property type="term" value="P:sporulation resulting in formation of a cellular spore"/>
    <property type="evidence" value="ECO:0007669"/>
    <property type="project" value="UniProtKB-KW"/>
</dbReference>
<evidence type="ECO:0000256" key="3">
    <source>
        <dbReference type="ARBA" id="ARBA00022618"/>
    </source>
</evidence>
<evidence type="ECO:0000313" key="7">
    <source>
        <dbReference type="EMBL" id="SEM18284.1"/>
    </source>
</evidence>
<keyword evidence="4" id="KW-0749">Sporulation</keyword>
<proteinExistence type="inferred from homology"/>
<dbReference type="InterPro" id="IPR006776">
    <property type="entry name" value="SsgB"/>
</dbReference>
<dbReference type="EMBL" id="FOAZ01000020">
    <property type="protein sequence ID" value="SEM18284.1"/>
    <property type="molecule type" value="Genomic_DNA"/>
</dbReference>
<keyword evidence="8" id="KW-1185">Reference proteome</keyword>
<dbReference type="Gene3D" id="2.30.31.20">
    <property type="entry name" value="Sporulation-specific cell division protein SsgB"/>
    <property type="match status" value="1"/>
</dbReference>
<dbReference type="RefSeq" id="WP_082014972.1">
    <property type="nucleotide sequence ID" value="NZ_BBPN01000011.1"/>
</dbReference>
<dbReference type="GO" id="GO:0000917">
    <property type="term" value="P:division septum assembly"/>
    <property type="evidence" value="ECO:0007669"/>
    <property type="project" value="UniProtKB-KW"/>
</dbReference>
<organism evidence="7 8">
    <name type="scientific">Streptacidiphilus jiangxiensis</name>
    <dbReference type="NCBI Taxonomy" id="235985"/>
    <lineage>
        <taxon>Bacteria</taxon>
        <taxon>Bacillati</taxon>
        <taxon>Actinomycetota</taxon>
        <taxon>Actinomycetes</taxon>
        <taxon>Kitasatosporales</taxon>
        <taxon>Streptomycetaceae</taxon>
        <taxon>Streptacidiphilus</taxon>
    </lineage>
</organism>
<evidence type="ECO:0000256" key="4">
    <source>
        <dbReference type="ARBA" id="ARBA00022969"/>
    </source>
</evidence>
<keyword evidence="6" id="KW-0131">Cell cycle</keyword>
<dbReference type="AlphaFoldDB" id="A0A1H7WAB9"/>
<dbReference type="Pfam" id="PF04686">
    <property type="entry name" value="SsgA"/>
    <property type="match status" value="1"/>
</dbReference>
<keyword evidence="5" id="KW-0717">Septation</keyword>
<gene>
    <name evidence="7" type="ORF">SAMN05414137_12023</name>
</gene>
<evidence type="ECO:0000256" key="6">
    <source>
        <dbReference type="ARBA" id="ARBA00023306"/>
    </source>
</evidence>
<sequence length="138" mass="14642">MTDGQGVVRRMTGLVLAEGCAPARIECGFDPSDPFAVTVAVAVGSIGTPRPPVTWVIARELVVGGLDHRVGEGDVQVRPLSPEWTLIELGCPDRSAIVLVATEDLRDFVAATFDVVAEGAESAWLDWDAVLRQLSADT</sequence>
<dbReference type="STRING" id="235985.SAMN05414137_12023"/>
<keyword evidence="3 7" id="KW-0132">Cell division</keyword>
<evidence type="ECO:0000256" key="1">
    <source>
        <dbReference type="ARBA" id="ARBA00004431"/>
    </source>
</evidence>
<dbReference type="Proteomes" id="UP000183015">
    <property type="component" value="Unassembled WGS sequence"/>
</dbReference>
<comment type="subcellular location">
    <subcellularLocation>
        <location evidence="1">Cell septum</location>
    </subcellularLocation>
</comment>
<protein>
    <submittedName>
        <fullName evidence="7">Streptomyces sporulation and cell division protein, SsgA</fullName>
    </submittedName>
</protein>
<dbReference type="InterPro" id="IPR038658">
    <property type="entry name" value="SsgB_sf"/>
</dbReference>
<dbReference type="OrthoDB" id="3853096at2"/>
<evidence type="ECO:0000256" key="5">
    <source>
        <dbReference type="ARBA" id="ARBA00023210"/>
    </source>
</evidence>
<evidence type="ECO:0000313" key="8">
    <source>
        <dbReference type="Proteomes" id="UP000183015"/>
    </source>
</evidence>
<comment type="similarity">
    <text evidence="2">Belongs to the SsgA family.</text>
</comment>
<name>A0A1H7WAB9_STRJI</name>
<reference evidence="8" key="1">
    <citation type="submission" date="2016-10" db="EMBL/GenBank/DDBJ databases">
        <authorList>
            <person name="Varghese N."/>
        </authorList>
    </citation>
    <scope>NUCLEOTIDE SEQUENCE [LARGE SCALE GENOMIC DNA]</scope>
    <source>
        <strain evidence="8">DSM 45096 / BCRC 16803 / CGMCC 4.1857 / CIP 109030 / JCM 12277 / KCTC 19219 / NBRC 100920 / 33214</strain>
    </source>
</reference>
<accession>A0A1H7WAB9</accession>
<evidence type="ECO:0000256" key="2">
    <source>
        <dbReference type="ARBA" id="ARBA00009323"/>
    </source>
</evidence>